<dbReference type="Gene3D" id="3.40.630.30">
    <property type="match status" value="1"/>
</dbReference>
<evidence type="ECO:0000313" key="4">
    <source>
        <dbReference type="Proteomes" id="UP000190423"/>
    </source>
</evidence>
<keyword evidence="4" id="KW-1185">Reference proteome</keyword>
<dbReference type="OrthoDB" id="366554at2"/>
<dbReference type="InterPro" id="IPR003607">
    <property type="entry name" value="HD/PDEase_dom"/>
</dbReference>
<protein>
    <submittedName>
        <fullName evidence="3">Acetyltransferase (GNAT) family protein</fullName>
    </submittedName>
</protein>
<dbReference type="CDD" id="cd04301">
    <property type="entry name" value="NAT_SF"/>
    <property type="match status" value="1"/>
</dbReference>
<keyword evidence="3" id="KW-0808">Transferase</keyword>
<dbReference type="Pfam" id="PF01966">
    <property type="entry name" value="HD"/>
    <property type="match status" value="1"/>
</dbReference>
<dbReference type="RefSeq" id="WP_078932844.1">
    <property type="nucleotide sequence ID" value="NZ_FUWG01000006.1"/>
</dbReference>
<dbReference type="SUPFAM" id="SSF55729">
    <property type="entry name" value="Acyl-CoA N-acyltransferases (Nat)"/>
    <property type="match status" value="1"/>
</dbReference>
<dbReference type="GeneID" id="78316243"/>
<dbReference type="PANTHER" id="PTHR43155:SF2">
    <property type="entry name" value="CYCLIC DI-GMP PHOSPHODIESTERASE PA4108"/>
    <property type="match status" value="1"/>
</dbReference>
<dbReference type="PROSITE" id="PS51186">
    <property type="entry name" value="GNAT"/>
    <property type="match status" value="1"/>
</dbReference>
<dbReference type="EMBL" id="FUWG01000006">
    <property type="protein sequence ID" value="SJZ36326.1"/>
    <property type="molecule type" value="Genomic_DNA"/>
</dbReference>
<dbReference type="PROSITE" id="PS51832">
    <property type="entry name" value="HD_GYP"/>
    <property type="match status" value="1"/>
</dbReference>
<dbReference type="InterPro" id="IPR016181">
    <property type="entry name" value="Acyl_CoA_acyltransferase"/>
</dbReference>
<accession>A0A1T4K1H6</accession>
<evidence type="ECO:0000313" key="3">
    <source>
        <dbReference type="EMBL" id="SJZ36326.1"/>
    </source>
</evidence>
<feature type="domain" description="HD-GYP" evidence="2">
    <location>
        <begin position="434"/>
        <end position="634"/>
    </location>
</feature>
<reference evidence="3 4" key="1">
    <citation type="submission" date="2017-02" db="EMBL/GenBank/DDBJ databases">
        <authorList>
            <person name="Peterson S.W."/>
        </authorList>
    </citation>
    <scope>NUCLEOTIDE SEQUENCE [LARGE SCALE GENOMIC DNA]</scope>
    <source>
        <strain evidence="3 4">ATCC BAA-908</strain>
    </source>
</reference>
<dbReference type="STRING" id="261392.SAMN02745149_00943"/>
<proteinExistence type="predicted"/>
<dbReference type="SUPFAM" id="SSF109604">
    <property type="entry name" value="HD-domain/PDEase-like"/>
    <property type="match status" value="1"/>
</dbReference>
<dbReference type="AlphaFoldDB" id="A0A1T4K1H6"/>
<dbReference type="Pfam" id="PF00583">
    <property type="entry name" value="Acetyltransf_1"/>
    <property type="match status" value="1"/>
</dbReference>
<evidence type="ECO:0000259" key="2">
    <source>
        <dbReference type="PROSITE" id="PS51832"/>
    </source>
</evidence>
<dbReference type="Proteomes" id="UP000190423">
    <property type="component" value="Unassembled WGS sequence"/>
</dbReference>
<gene>
    <name evidence="3" type="ORF">SAMN02745149_00943</name>
</gene>
<feature type="domain" description="N-acetyltransferase" evidence="1">
    <location>
        <begin position="660"/>
        <end position="799"/>
    </location>
</feature>
<sequence length="799" mass="93988">MNPELLSKEKVVYFFNKYKYNSNRIYVLERQLLNESCKSQKWELLLKEISDLTRQLYIKNEALLDAYFRPALESPQQLRPDTIQTFLLHITFFLFENNIDSLITEDLINSFLAHPEVLDTQSKFSALMNLGICRTMSCDGNFDETQKIFEEAISIFPTYESTPNYDTRVHLAFCRVYQMLAFDLYGSDDYKDFVRVYNETDRLLRTGDEKLYKKMWGEKSDAQFHMDYLMRFLRIYGIFMAGKAGFDSSRDESPENVQALGTIIHWLTDEFEAEKKEGEVNLMVFTFYNKYRHFSGEISDDEYFNLMNSKFEEQKAFLERTRDYIFPESSFPVDDDPVDPVFSRMLDKMKLFNRTFSYIYVFLMEFAPLSADENLNREIIQEAAHFFEASKYAEKGFKTDKFEIDLMRTIAQKMTSINEFLIFFQTVFIHRQISTSNHIGMVSSIVGVCFYRFVEKRPDLFFIPGKIETVEDVEKYKTDMLHFVKVGALLHDIGKLGNTALINLHFRKITDREYGRIKTHSSLGGEIVKGIPYLEIYRDFILGHHKFWNDEKGYPESFKVQKSAYKYYIGLITLADCIDSVTDAEGRNYATKKKFDDIFDELREGAGSRYCPELVDLLMRDENLLNQLRMLTSTGRNLNLRKTYLRFIEHNIHFSEQEEKTVSLLNDTLYKRLPDFYKTCYPSVESEKIVKYLDGFSSSRNGRMYIMHDKTNRIYGVMNGFITSSIDEPDYFYIKEFIMLPDFRRKGFGTKLLMAVSRLLKCEDVNNLKLNVQTGSPDEAFFWIDGFSKSKSYLMELGI</sequence>
<dbReference type="PANTHER" id="PTHR43155">
    <property type="entry name" value="CYCLIC DI-GMP PHOSPHODIESTERASE PA4108-RELATED"/>
    <property type="match status" value="1"/>
</dbReference>
<dbReference type="InterPro" id="IPR037522">
    <property type="entry name" value="HD_GYP_dom"/>
</dbReference>
<name>A0A1T4K1H6_TREPO</name>
<evidence type="ECO:0000259" key="1">
    <source>
        <dbReference type="PROSITE" id="PS51186"/>
    </source>
</evidence>
<organism evidence="3 4">
    <name type="scientific">Treponema porcinum</name>
    <dbReference type="NCBI Taxonomy" id="261392"/>
    <lineage>
        <taxon>Bacteria</taxon>
        <taxon>Pseudomonadati</taxon>
        <taxon>Spirochaetota</taxon>
        <taxon>Spirochaetia</taxon>
        <taxon>Spirochaetales</taxon>
        <taxon>Treponemataceae</taxon>
        <taxon>Treponema</taxon>
    </lineage>
</organism>
<dbReference type="GO" id="GO:0016747">
    <property type="term" value="F:acyltransferase activity, transferring groups other than amino-acyl groups"/>
    <property type="evidence" value="ECO:0007669"/>
    <property type="project" value="InterPro"/>
</dbReference>
<dbReference type="Gene3D" id="1.10.3210.10">
    <property type="entry name" value="Hypothetical protein af1432"/>
    <property type="match status" value="1"/>
</dbReference>
<dbReference type="InterPro" id="IPR000182">
    <property type="entry name" value="GNAT_dom"/>
</dbReference>
<dbReference type="InterPro" id="IPR006674">
    <property type="entry name" value="HD_domain"/>
</dbReference>
<dbReference type="CDD" id="cd00077">
    <property type="entry name" value="HDc"/>
    <property type="match status" value="1"/>
</dbReference>